<keyword evidence="2" id="KW-0067">ATP-binding</keyword>
<dbReference type="InterPro" id="IPR038461">
    <property type="entry name" value="Schlafen_AlbA_2_dom_sf"/>
</dbReference>
<accession>A0A937JQW6</accession>
<evidence type="ECO:0000259" key="1">
    <source>
        <dbReference type="Pfam" id="PF04326"/>
    </source>
</evidence>
<dbReference type="GO" id="GO:0005524">
    <property type="term" value="F:ATP binding"/>
    <property type="evidence" value="ECO:0007669"/>
    <property type="project" value="UniProtKB-KW"/>
</dbReference>
<protein>
    <submittedName>
        <fullName evidence="2">ATP-binding protein</fullName>
    </submittedName>
</protein>
<keyword evidence="3" id="KW-1185">Reference proteome</keyword>
<evidence type="ECO:0000313" key="3">
    <source>
        <dbReference type="Proteomes" id="UP000661858"/>
    </source>
</evidence>
<dbReference type="Proteomes" id="UP000661858">
    <property type="component" value="Unassembled WGS sequence"/>
</dbReference>
<dbReference type="AlphaFoldDB" id="A0A937JQW6"/>
<organism evidence="2 3">
    <name type="scientific">Streptomyces actinomycinicus</name>
    <dbReference type="NCBI Taxonomy" id="1695166"/>
    <lineage>
        <taxon>Bacteria</taxon>
        <taxon>Bacillati</taxon>
        <taxon>Actinomycetota</taxon>
        <taxon>Actinomycetes</taxon>
        <taxon>Kitasatosporales</taxon>
        <taxon>Streptomycetaceae</taxon>
        <taxon>Streptomyces</taxon>
    </lineage>
</organism>
<gene>
    <name evidence="2" type="ORF">JK359_28395</name>
</gene>
<name>A0A937JQW6_9ACTN</name>
<dbReference type="InterPro" id="IPR007421">
    <property type="entry name" value="Schlafen_AlbA_2_dom"/>
</dbReference>
<dbReference type="Gene3D" id="3.30.950.30">
    <property type="entry name" value="Schlafen, AAA domain"/>
    <property type="match status" value="1"/>
</dbReference>
<keyword evidence="2" id="KW-0547">Nucleotide-binding</keyword>
<evidence type="ECO:0000313" key="2">
    <source>
        <dbReference type="EMBL" id="MBL1085841.1"/>
    </source>
</evidence>
<reference evidence="2" key="1">
    <citation type="submission" date="2021-01" db="EMBL/GenBank/DDBJ databases">
        <title>WGS of actinomycetes isolated from Thailand.</title>
        <authorList>
            <person name="Thawai C."/>
        </authorList>
    </citation>
    <scope>NUCLEOTIDE SEQUENCE</scope>
    <source>
        <strain evidence="2">RCU-197</strain>
    </source>
</reference>
<comment type="caution">
    <text evidence="2">The sequence shown here is derived from an EMBL/GenBank/DDBJ whole genome shotgun (WGS) entry which is preliminary data.</text>
</comment>
<dbReference type="RefSeq" id="WP_201841501.1">
    <property type="nucleotide sequence ID" value="NZ_JAERRK010000018.1"/>
</dbReference>
<dbReference type="PANTHER" id="PTHR30595">
    <property type="entry name" value="GLPR-RELATED TRANSCRIPTIONAL REPRESSOR"/>
    <property type="match status" value="1"/>
</dbReference>
<proteinExistence type="predicted"/>
<dbReference type="Pfam" id="PF04326">
    <property type="entry name" value="SLFN_AlbA_2"/>
    <property type="match status" value="1"/>
</dbReference>
<dbReference type="PANTHER" id="PTHR30595:SF6">
    <property type="entry name" value="SCHLAFEN ALBA-2 DOMAIN-CONTAINING PROTEIN"/>
    <property type="match status" value="1"/>
</dbReference>
<sequence length="442" mass="48683">MGAFTIELDEVANTLRRSDGDAYVRVLALRRGARWILHNCWALIGAEPPGWAETVWMYEEYAFLAARMTAADLAVMCSREACTSMVVGPLTVWVPGAASMVSARRQPGYSLHDRPQLTFPVTQYTVAPTDPADRQLPHALLVGEGDAPSFPEPNSAWRAFFEGDFALAGARTPSSELATVRIAEQGAWIGSVHITATELKVTVEGDDVHNVDLELYGVKGRTVQRIDTPGRIVIPLPHGLPADAWLWLKQGTTWLDYRSIDPSSVWTGDLRRAGVEIDLPVDPVATLEALITSGEGPRLEFKQMLPTRDDRRTLKTVAAFANGDGGAIVFGIHRDEVTVTGIAEDKPSTRMRDEFGNLVRATVQPTPDFEIKEYRLNGKLIFILEVHPGQSPPYGLVTPGARDKQPEYFVRRGSNTYGAQPDELRAIVLRKNGQQNDSASWQ</sequence>
<feature type="domain" description="Schlafen AlbA-2" evidence="1">
    <location>
        <begin position="295"/>
        <end position="417"/>
    </location>
</feature>
<dbReference type="EMBL" id="JAERRK010000018">
    <property type="protein sequence ID" value="MBL1085841.1"/>
    <property type="molecule type" value="Genomic_DNA"/>
</dbReference>